<dbReference type="SUPFAM" id="SSF51120">
    <property type="entry name" value="beta-Roll"/>
    <property type="match status" value="3"/>
</dbReference>
<evidence type="ECO:0000256" key="2">
    <source>
        <dbReference type="ARBA" id="ARBA00022525"/>
    </source>
</evidence>
<protein>
    <recommendedName>
        <fullName evidence="7">Calx-beta domain-containing protein</fullName>
    </recommendedName>
</protein>
<feature type="region of interest" description="Disordered" evidence="6">
    <location>
        <begin position="473"/>
        <end position="524"/>
    </location>
</feature>
<feature type="domain" description="Calx-beta" evidence="7">
    <location>
        <begin position="1006"/>
        <end position="1115"/>
    </location>
</feature>
<evidence type="ECO:0000256" key="3">
    <source>
        <dbReference type="ARBA" id="ARBA00022729"/>
    </source>
</evidence>
<reference evidence="8 9" key="1">
    <citation type="submission" date="2020-04" db="EMBL/GenBank/DDBJ databases">
        <authorList>
            <person name="Basu S."/>
            <person name="Maruthanayagam V."/>
            <person name="Chakraborty S."/>
            <person name="Pramanik A."/>
            <person name="Mukherjee J."/>
            <person name="Brink B."/>
        </authorList>
    </citation>
    <scope>NUCLEOTIDE SEQUENCE [LARGE SCALE GENOMIC DNA]</scope>
    <source>
        <strain evidence="8 9">AP17</strain>
    </source>
</reference>
<dbReference type="InterPro" id="IPR038081">
    <property type="entry name" value="CalX-like_sf"/>
</dbReference>
<dbReference type="GO" id="GO:0005576">
    <property type="term" value="C:extracellular region"/>
    <property type="evidence" value="ECO:0007669"/>
    <property type="project" value="UniProtKB-SubCell"/>
</dbReference>
<dbReference type="InterPro" id="IPR001343">
    <property type="entry name" value="Hemolysn_Ca-bd"/>
</dbReference>
<dbReference type="InterPro" id="IPR018511">
    <property type="entry name" value="Hemolysin-typ_Ca-bd_CS"/>
</dbReference>
<dbReference type="PANTHER" id="PTHR38340:SF1">
    <property type="entry name" value="S-LAYER PROTEIN"/>
    <property type="match status" value="1"/>
</dbReference>
<feature type="domain" description="Calx-beta" evidence="7">
    <location>
        <begin position="513"/>
        <end position="612"/>
    </location>
</feature>
<dbReference type="GO" id="GO:0005509">
    <property type="term" value="F:calcium ion binding"/>
    <property type="evidence" value="ECO:0007669"/>
    <property type="project" value="InterPro"/>
</dbReference>
<dbReference type="Proteomes" id="UP000500857">
    <property type="component" value="Chromosome"/>
</dbReference>
<dbReference type="GO" id="GO:0016020">
    <property type="term" value="C:membrane"/>
    <property type="evidence" value="ECO:0007669"/>
    <property type="project" value="InterPro"/>
</dbReference>
<dbReference type="KEGG" id="oxy:HCG48_05905"/>
<evidence type="ECO:0000259" key="7">
    <source>
        <dbReference type="SMART" id="SM00237"/>
    </source>
</evidence>
<feature type="compositionally biased region" description="Pro residues" evidence="6">
    <location>
        <begin position="500"/>
        <end position="513"/>
    </location>
</feature>
<feature type="compositionally biased region" description="Pro residues" evidence="6">
    <location>
        <begin position="478"/>
        <end position="491"/>
    </location>
</feature>
<dbReference type="InterPro" id="IPR011049">
    <property type="entry name" value="Serralysin-like_metalloprot_C"/>
</dbReference>
<keyword evidence="3" id="KW-0732">Signal</keyword>
<dbReference type="SUPFAM" id="SSF141072">
    <property type="entry name" value="CalX-like"/>
    <property type="match status" value="5"/>
</dbReference>
<evidence type="ECO:0000313" key="8">
    <source>
        <dbReference type="EMBL" id="QIZ70156.1"/>
    </source>
</evidence>
<dbReference type="Pfam" id="PF03160">
    <property type="entry name" value="Calx-beta"/>
    <property type="match status" value="3"/>
</dbReference>
<dbReference type="AlphaFoldDB" id="A0A6H1TVB0"/>
<feature type="domain" description="Calx-beta" evidence="7">
    <location>
        <begin position="757"/>
        <end position="869"/>
    </location>
</feature>
<evidence type="ECO:0000256" key="5">
    <source>
        <dbReference type="ARBA" id="ARBA00022837"/>
    </source>
</evidence>
<dbReference type="PANTHER" id="PTHR38340">
    <property type="entry name" value="S-LAYER PROTEIN"/>
    <property type="match status" value="1"/>
</dbReference>
<keyword evidence="5" id="KW-0106">Calcium</keyword>
<dbReference type="Gene3D" id="2.60.40.2030">
    <property type="match status" value="5"/>
</dbReference>
<organism evidence="8 9">
    <name type="scientific">Oxynema aestuarii AP17</name>
    <dbReference type="NCBI Taxonomy" id="2064643"/>
    <lineage>
        <taxon>Bacteria</taxon>
        <taxon>Bacillati</taxon>
        <taxon>Cyanobacteriota</taxon>
        <taxon>Cyanophyceae</taxon>
        <taxon>Oscillatoriophycideae</taxon>
        <taxon>Oscillatoriales</taxon>
        <taxon>Oscillatoriaceae</taxon>
        <taxon>Oxynema</taxon>
        <taxon>Oxynema aestuarii</taxon>
    </lineage>
</organism>
<dbReference type="EMBL" id="CP051167">
    <property type="protein sequence ID" value="QIZ70156.1"/>
    <property type="molecule type" value="Genomic_DNA"/>
</dbReference>
<evidence type="ECO:0000256" key="6">
    <source>
        <dbReference type="SAM" id="MobiDB-lite"/>
    </source>
</evidence>
<evidence type="ECO:0000256" key="1">
    <source>
        <dbReference type="ARBA" id="ARBA00004613"/>
    </source>
</evidence>
<evidence type="ECO:0000256" key="4">
    <source>
        <dbReference type="ARBA" id="ARBA00022737"/>
    </source>
</evidence>
<dbReference type="Pfam" id="PF00353">
    <property type="entry name" value="HemolysinCabind"/>
    <property type="match status" value="9"/>
</dbReference>
<dbReference type="PRINTS" id="PR00313">
    <property type="entry name" value="CABNDNGRPT"/>
</dbReference>
<keyword evidence="2" id="KW-0964">Secreted</keyword>
<sequence length="1138" mass="116681">MPGNTEETFSLANNDSIAGSTAQQTQSNSSEGIFLDFSNGENFNALQGNDTIIGSFTDDTLSGDSGNDLIFGNQGNDILDGNEGDDSVYGGANNDTVRGGSGNDRLFGDANNNGRSALLDPFGNDYLQGGLGNDEIHGNQGLDTLDGEGGNDTLYGGQDSDILLGADGSDLLYGNNHNDTVYGSTGDDTAFGDAGDDVVYGEEGNDFIDGGQGNDTLSGGSGNDLIRGDLIEQGESSFQAVSLPFNLIELQVNDLLFGEDGNDTLIGGANNDLLFGNTDNDVLYGNQGTDTVYGGQGNDLVYGGQNNDLLFGDKGDDTVSADEGNDTAFGGEGNDVIFGIAGNNVLGGNQGNDILVGGAGDETLQGGKDNDSLVGNEGNDVLDGDLGSDTLRGGQGSDKFVLREGISNFDPAQANLVTDFTDGEDFIQLTGRLQFEDVDIRQGINENAGNTVVRELLTGNVIILQGVNASTIDRSDFLPPPPPPPPPPAPPGGDSGLPPLEEPPAIDPTPTDPTEPELPDEPGTLQFGAANFQVNEDGTPVTAVTIIRTGGDLGAVGASISLSNGTATSPDDYQDAPISVEFQDGQTSQTIAIPITQDELAEGDETINLSLANPTGGASIGAQRTATLTIVDDEVPGNLAFSSPTYTVLEDDSTAVVVTVTRSNGSDGVLEATVTLSDGPANPNATPPVDAATGGSEPFAAGVDYNNSAIGVSFADGDTAPKQIRIPVNADALPENNETLTLTLVGPRVGQTTEAVLTIEDDDDPDRTILQFTGATYSYAEDGTPTDAQVTVSRSGNLTAGATVDVTFANGTGAEGATGGTDFTAAGVDFNNTVQTLTFAPNETEKTVNISINDDTDAEANELFQASLVNPTSTDATVIAAVGPQSTADIEIVDNDLPVVTIAATTPNASEDGNAGRFTITRQDSLGNPIVDDPEPLTVTYSVGGSANSGEDFDPITGTVTIAANQADATIDITPIDDNESELDEIIELTLTGGPPDYTIGGEESAAVTIADNDIPTVFISPTDPEAAEGGPEGNGQFTLRRLGDKRDALTVSYSVSDLSSATPGVDFEALAGTATIPAGTDRATINISPLDDGIPTGSNPGEESFVETVILELTPTTFPPYDVGGSGVGTLILFNYP</sequence>
<dbReference type="Gene3D" id="2.150.10.10">
    <property type="entry name" value="Serralysin-like metalloprotease, C-terminal"/>
    <property type="match status" value="6"/>
</dbReference>
<feature type="domain" description="Calx-beta" evidence="7">
    <location>
        <begin position="626"/>
        <end position="745"/>
    </location>
</feature>
<dbReference type="InterPro" id="IPR003644">
    <property type="entry name" value="Calx_beta"/>
</dbReference>
<dbReference type="RefSeq" id="WP_168568313.1">
    <property type="nucleotide sequence ID" value="NZ_CP051167.1"/>
</dbReference>
<accession>A0A6H1TVB0</accession>
<comment type="subcellular location">
    <subcellularLocation>
        <location evidence="1">Secreted</location>
    </subcellularLocation>
</comment>
<dbReference type="InterPro" id="IPR050557">
    <property type="entry name" value="RTX_toxin/Mannuronan_C5-epim"/>
</dbReference>
<keyword evidence="4" id="KW-0677">Repeat</keyword>
<gene>
    <name evidence="8" type="ORF">HCG48_05905</name>
</gene>
<feature type="domain" description="Calx-beta" evidence="7">
    <location>
        <begin position="888"/>
        <end position="992"/>
    </location>
</feature>
<name>A0A6H1TVB0_9CYAN</name>
<dbReference type="GO" id="GO:0007154">
    <property type="term" value="P:cell communication"/>
    <property type="evidence" value="ECO:0007669"/>
    <property type="project" value="InterPro"/>
</dbReference>
<evidence type="ECO:0000313" key="9">
    <source>
        <dbReference type="Proteomes" id="UP000500857"/>
    </source>
</evidence>
<keyword evidence="9" id="KW-1185">Reference proteome</keyword>
<dbReference type="SMART" id="SM00237">
    <property type="entry name" value="Calx_beta"/>
    <property type="match status" value="5"/>
</dbReference>
<dbReference type="PROSITE" id="PS00330">
    <property type="entry name" value="HEMOLYSIN_CALCIUM"/>
    <property type="match status" value="2"/>
</dbReference>
<proteinExistence type="predicted"/>